<dbReference type="AlphaFoldDB" id="A0A2G1UPC2"/>
<dbReference type="GO" id="GO:0005524">
    <property type="term" value="F:ATP binding"/>
    <property type="evidence" value="ECO:0007669"/>
    <property type="project" value="UniProtKB-KW"/>
</dbReference>
<dbReference type="EMBL" id="NTFH01000004">
    <property type="protein sequence ID" value="PHQ16295.1"/>
    <property type="molecule type" value="Genomic_DNA"/>
</dbReference>
<keyword evidence="3" id="KW-0547">Nucleotide-binding</keyword>
<evidence type="ECO:0000313" key="3">
    <source>
        <dbReference type="EMBL" id="PHQ16295.1"/>
    </source>
</evidence>
<keyword evidence="1" id="KW-0812">Transmembrane</keyword>
<accession>A0A2G1UPC2</accession>
<keyword evidence="3" id="KW-0067">ATP-binding</keyword>
<keyword evidence="1" id="KW-1133">Transmembrane helix</keyword>
<dbReference type="InterPro" id="IPR018639">
    <property type="entry name" value="DUF2062"/>
</dbReference>
<protein>
    <submittedName>
        <fullName evidence="3">ATP-binding protein</fullName>
    </submittedName>
</protein>
<evidence type="ECO:0000259" key="2">
    <source>
        <dbReference type="Pfam" id="PF09835"/>
    </source>
</evidence>
<keyword evidence="1" id="KW-0472">Membrane</keyword>
<comment type="caution">
    <text evidence="3">The sequence shown here is derived from an EMBL/GenBank/DDBJ whole genome shotgun (WGS) entry which is preliminary data.</text>
</comment>
<reference evidence="3 4" key="1">
    <citation type="submission" date="2017-09" db="EMBL/GenBank/DDBJ databases">
        <title>The draft genome sequences of Marinobacter sp. PWS21.</title>
        <authorList>
            <person name="Cao J."/>
        </authorList>
    </citation>
    <scope>NUCLEOTIDE SEQUENCE [LARGE SCALE GENOMIC DNA]</scope>
    <source>
        <strain evidence="3 4">PWS21</strain>
    </source>
</reference>
<feature type="domain" description="DUF2062" evidence="2">
    <location>
        <begin position="23"/>
        <end position="163"/>
    </location>
</feature>
<dbReference type="Pfam" id="PF09835">
    <property type="entry name" value="DUF2062"/>
    <property type="match status" value="1"/>
</dbReference>
<sequence>MPKKFMKRYLPSPEKVRSMESLHFLGDILHEPNLWHINRHGVARAFLIGLFLAMIPMPFQMLAAAFCAIWFNANLPLSVALVWVSNPVTMPPLFYFNYKLGAWLLNRPVLEFEFELDLSWISERMLDIGIPLYFGSLVVATASGCLAYVAIQYLWRRKVRNDWAERRLLRCKRRSSD</sequence>
<feature type="transmembrane region" description="Helical" evidence="1">
    <location>
        <begin position="45"/>
        <end position="71"/>
    </location>
</feature>
<gene>
    <name evidence="3" type="ORF">CLH61_04235</name>
</gene>
<name>A0A2G1UPC2_9GAMM</name>
<proteinExistence type="predicted"/>
<keyword evidence="4" id="KW-1185">Reference proteome</keyword>
<dbReference type="RefSeq" id="WP_099613461.1">
    <property type="nucleotide sequence ID" value="NZ_KZ319368.1"/>
</dbReference>
<dbReference type="PANTHER" id="PTHR40547:SF1">
    <property type="entry name" value="SLL0298 PROTEIN"/>
    <property type="match status" value="1"/>
</dbReference>
<evidence type="ECO:0000313" key="4">
    <source>
        <dbReference type="Proteomes" id="UP000231409"/>
    </source>
</evidence>
<feature type="transmembrane region" description="Helical" evidence="1">
    <location>
        <begin position="130"/>
        <end position="151"/>
    </location>
</feature>
<dbReference type="Proteomes" id="UP000231409">
    <property type="component" value="Unassembled WGS sequence"/>
</dbReference>
<evidence type="ECO:0000256" key="1">
    <source>
        <dbReference type="SAM" id="Phobius"/>
    </source>
</evidence>
<organism evidence="3 4">
    <name type="scientific">Marinobacter profundi</name>
    <dbReference type="NCBI Taxonomy" id="2666256"/>
    <lineage>
        <taxon>Bacteria</taxon>
        <taxon>Pseudomonadati</taxon>
        <taxon>Pseudomonadota</taxon>
        <taxon>Gammaproteobacteria</taxon>
        <taxon>Pseudomonadales</taxon>
        <taxon>Marinobacteraceae</taxon>
        <taxon>Marinobacter</taxon>
    </lineage>
</organism>
<dbReference type="PANTHER" id="PTHR40547">
    <property type="entry name" value="SLL0298 PROTEIN"/>
    <property type="match status" value="1"/>
</dbReference>